<sequence>MHKLEEAINEDKSTVWALDHENLVERPYPFMAISHVWSDGTGGGAWPSGTVNSCIYEFFKTIAARFRCRGIWWDTVCIPAGKEPRSKAIVKMYRNYEDARITLVHDCFLQKWEWINAETACFAILISPWFSRGWTALELMKSRKVKILFKGGEIKDLDEDILAKRKDSPRHKVMSKIIKNLRTGTINSIGKLLKVLGSRNTSWPRDIAIISSQLVGITPKPKASQQEIYRLILAKIGKIAHRNLFHDSIPMLKAFTWCPTNLFDMPYSWSKSSDPGLDIDKAGQVKGKWLLLVGFKFDLETIKQRCLWDNVHHLVWSKIEQLLEDDNGSGRYRFLADPGADSILRVLLVRQDSNFPEINDNWNAEFIGQLQLLRPINVNKINYAAYTNGECSEESCMECDVTIIGEARSGNSMVDRSEHTSDSDTGDDLMDSWIKLTDDTNASEKYPFSTPPLHSIARNGDVAIFRKLLSKYKHEVNWNDRDKDGWTPLHHAVWHCQKAIVDVILDHKSFDLQVINNSDRIGQKVLHLAAERGNENILARILSVYMSAMSGVHMSLEDWLASLSTNTNGGGYANREPFETYLHRLVLGGSRESYELSKKYSVLWTHRSTSGSINLWNTADHYGQTPLHFAAQIGNLYAAYDLAKFTNLNLEDSNGLTPLQLALENGHEELALGLFELGYMRNSEANFLTGASTQGAFLTAAKTGHTRFLKAVIESNRNIHVACSPTALSRAIEFGNLSVVEILLSSRRCKRCDIEDGFDHLRRGSDRGATPLSLASQGKMENRLAIMELLIIDGADVHGTNVSELFLKGAEEGNIDLISRLGVEYLEHKDADGRTPLALAAYNCHASIVEYLLKIKADTTAIDDNGKTPLELALIRNEGPVVDMLLRANRKLISRLTIEARSNILWRAIQEFREDISVFVLGQQAEVDINYLHNDETILQGAFEWGNTEVLGMIFALHNIANKIELLRGIWEAVMANDIWWLDYEADMREAHTDVPSLVSVRKSEVPKLYLFLERIATRLPPETKTTADANFQGELLEIGIQEGPFRFVETLLRLNPDLSRYKNESLQTPLFWAIKYARLDVVALLVDKYKVDVNAPDNEKRSPMDFLSLSSCHPSLHRSGSAVLTRTDWPQDCLRCPMFAKAGMILQQAGTGRAKKADFEVEVSAQPSSFSGSSTSTTDWHQGPRLESSHLGPPEMGPDLYWYMQLNEGYDSEASSRDQSEQTFLGVASPKLSTELPERS</sequence>
<feature type="repeat" description="ANK" evidence="3">
    <location>
        <begin position="767"/>
        <end position="802"/>
    </location>
</feature>
<evidence type="ECO:0000256" key="4">
    <source>
        <dbReference type="SAM" id="MobiDB-lite"/>
    </source>
</evidence>
<feature type="region of interest" description="Disordered" evidence="4">
    <location>
        <begin position="1213"/>
        <end position="1241"/>
    </location>
</feature>
<dbReference type="PROSITE" id="PS50088">
    <property type="entry name" value="ANK_REPEAT"/>
    <property type="match status" value="3"/>
</dbReference>
<proteinExistence type="predicted"/>
<keyword evidence="1" id="KW-0677">Repeat</keyword>
<comment type="caution">
    <text evidence="5">The sequence shown here is derived from an EMBL/GenBank/DDBJ whole genome shotgun (WGS) entry which is preliminary data.</text>
</comment>
<dbReference type="Pfam" id="PF13606">
    <property type="entry name" value="Ank_3"/>
    <property type="match status" value="1"/>
</dbReference>
<keyword evidence="6" id="KW-1185">Reference proteome</keyword>
<dbReference type="Gene3D" id="1.25.40.20">
    <property type="entry name" value="Ankyrin repeat-containing domain"/>
    <property type="match status" value="4"/>
</dbReference>
<dbReference type="EMBL" id="JAVHNS010000004">
    <property type="protein sequence ID" value="KAK6357985.1"/>
    <property type="molecule type" value="Genomic_DNA"/>
</dbReference>
<evidence type="ECO:0008006" key="7">
    <source>
        <dbReference type="Google" id="ProtNLM"/>
    </source>
</evidence>
<feature type="compositionally biased region" description="Low complexity" evidence="4">
    <location>
        <begin position="1169"/>
        <end position="1179"/>
    </location>
</feature>
<feature type="repeat" description="ANK" evidence="3">
    <location>
        <begin position="832"/>
        <end position="864"/>
    </location>
</feature>
<dbReference type="PANTHER" id="PTHR24198:SF165">
    <property type="entry name" value="ANKYRIN REPEAT-CONTAINING PROTEIN-RELATED"/>
    <property type="match status" value="1"/>
</dbReference>
<evidence type="ECO:0000313" key="6">
    <source>
        <dbReference type="Proteomes" id="UP001373714"/>
    </source>
</evidence>
<evidence type="ECO:0000256" key="2">
    <source>
        <dbReference type="ARBA" id="ARBA00023043"/>
    </source>
</evidence>
<dbReference type="AlphaFoldDB" id="A0AAV9VDY0"/>
<dbReference type="InterPro" id="IPR002110">
    <property type="entry name" value="Ankyrin_rpt"/>
</dbReference>
<feature type="repeat" description="ANK" evidence="3">
    <location>
        <begin position="654"/>
        <end position="686"/>
    </location>
</feature>
<evidence type="ECO:0000313" key="5">
    <source>
        <dbReference type="EMBL" id="KAK6357985.1"/>
    </source>
</evidence>
<accession>A0AAV9VDY0</accession>
<evidence type="ECO:0000256" key="3">
    <source>
        <dbReference type="PROSITE-ProRule" id="PRU00023"/>
    </source>
</evidence>
<gene>
    <name evidence="5" type="ORF">TWF730_007339</name>
</gene>
<dbReference type="SMART" id="SM00248">
    <property type="entry name" value="ANK"/>
    <property type="match status" value="12"/>
</dbReference>
<dbReference type="Pfam" id="PF12796">
    <property type="entry name" value="Ank_2"/>
    <property type="match status" value="4"/>
</dbReference>
<dbReference type="InterPro" id="IPR036770">
    <property type="entry name" value="Ankyrin_rpt-contain_sf"/>
</dbReference>
<evidence type="ECO:0000256" key="1">
    <source>
        <dbReference type="ARBA" id="ARBA00022737"/>
    </source>
</evidence>
<organism evidence="5 6">
    <name type="scientific">Orbilia blumenaviensis</name>
    <dbReference type="NCBI Taxonomy" id="1796055"/>
    <lineage>
        <taxon>Eukaryota</taxon>
        <taxon>Fungi</taxon>
        <taxon>Dikarya</taxon>
        <taxon>Ascomycota</taxon>
        <taxon>Pezizomycotina</taxon>
        <taxon>Orbiliomycetes</taxon>
        <taxon>Orbiliales</taxon>
        <taxon>Orbiliaceae</taxon>
        <taxon>Orbilia</taxon>
    </lineage>
</organism>
<reference evidence="5 6" key="1">
    <citation type="submission" date="2019-10" db="EMBL/GenBank/DDBJ databases">
        <authorList>
            <person name="Palmer J.M."/>
        </authorList>
    </citation>
    <scope>NUCLEOTIDE SEQUENCE [LARGE SCALE GENOMIC DNA]</scope>
    <source>
        <strain evidence="5 6">TWF730</strain>
    </source>
</reference>
<feature type="region of interest" description="Disordered" evidence="4">
    <location>
        <begin position="1166"/>
        <end position="1195"/>
    </location>
</feature>
<dbReference type="PROSITE" id="PS50297">
    <property type="entry name" value="ANK_REP_REGION"/>
    <property type="match status" value="1"/>
</dbReference>
<name>A0AAV9VDY0_9PEZI</name>
<keyword evidence="2 3" id="KW-0040">ANK repeat</keyword>
<protein>
    <recommendedName>
        <fullName evidence="7">Heterokaryon incompatibility domain-containing protein</fullName>
    </recommendedName>
</protein>
<dbReference type="Proteomes" id="UP001373714">
    <property type="component" value="Unassembled WGS sequence"/>
</dbReference>
<dbReference type="SUPFAM" id="SSF48403">
    <property type="entry name" value="Ankyrin repeat"/>
    <property type="match status" value="3"/>
</dbReference>
<dbReference type="PANTHER" id="PTHR24198">
    <property type="entry name" value="ANKYRIN REPEAT AND PROTEIN KINASE DOMAIN-CONTAINING PROTEIN"/>
    <property type="match status" value="1"/>
</dbReference>